<proteinExistence type="predicted"/>
<accession>A0ABD5SSD5</accession>
<protein>
    <submittedName>
        <fullName evidence="2">Uncharacterized protein</fullName>
    </submittedName>
</protein>
<keyword evidence="3" id="KW-1185">Reference proteome</keyword>
<comment type="caution">
    <text evidence="2">The sequence shown here is derived from an EMBL/GenBank/DDBJ whole genome shotgun (WGS) entry which is preliminary data.</text>
</comment>
<gene>
    <name evidence="2" type="ORF">ACFQE6_23920</name>
</gene>
<evidence type="ECO:0000313" key="2">
    <source>
        <dbReference type="EMBL" id="MFC6767934.1"/>
    </source>
</evidence>
<organism evidence="2 3">
    <name type="scientific">Natrinema soli</name>
    <dbReference type="NCBI Taxonomy" id="1930624"/>
    <lineage>
        <taxon>Archaea</taxon>
        <taxon>Methanobacteriati</taxon>
        <taxon>Methanobacteriota</taxon>
        <taxon>Stenosarchaea group</taxon>
        <taxon>Halobacteria</taxon>
        <taxon>Halobacteriales</taxon>
        <taxon>Natrialbaceae</taxon>
        <taxon>Natrinema</taxon>
    </lineage>
</organism>
<feature type="region of interest" description="Disordered" evidence="1">
    <location>
        <begin position="94"/>
        <end position="123"/>
    </location>
</feature>
<feature type="region of interest" description="Disordered" evidence="1">
    <location>
        <begin position="1"/>
        <end position="21"/>
    </location>
</feature>
<reference evidence="2 3" key="1">
    <citation type="journal article" date="2019" name="Int. J. Syst. Evol. Microbiol.">
        <title>The Global Catalogue of Microorganisms (GCM) 10K type strain sequencing project: providing services to taxonomists for standard genome sequencing and annotation.</title>
        <authorList>
            <consortium name="The Broad Institute Genomics Platform"/>
            <consortium name="The Broad Institute Genome Sequencing Center for Infectious Disease"/>
            <person name="Wu L."/>
            <person name="Ma J."/>
        </authorList>
    </citation>
    <scope>NUCLEOTIDE SEQUENCE [LARGE SCALE GENOMIC DNA]</scope>
    <source>
        <strain evidence="2 3">LMG 29247</strain>
    </source>
</reference>
<feature type="compositionally biased region" description="Basic and acidic residues" evidence="1">
    <location>
        <begin position="94"/>
        <end position="111"/>
    </location>
</feature>
<evidence type="ECO:0000313" key="3">
    <source>
        <dbReference type="Proteomes" id="UP001596383"/>
    </source>
</evidence>
<dbReference type="EMBL" id="JBHSWV010000454">
    <property type="protein sequence ID" value="MFC6767934.1"/>
    <property type="molecule type" value="Genomic_DNA"/>
</dbReference>
<dbReference type="InterPro" id="IPR045397">
    <property type="entry name" value="TumE-like"/>
</dbReference>
<evidence type="ECO:0000256" key="1">
    <source>
        <dbReference type="SAM" id="MobiDB-lite"/>
    </source>
</evidence>
<dbReference type="Proteomes" id="UP001596383">
    <property type="component" value="Unassembled WGS sequence"/>
</dbReference>
<sequence>MTDQDDGTGTPEDISGAPVDFDRLEVIAERLTTDDRFDQIDEQPSFAPDRVVCVFDSSFYPRSVRTARLELVWFENGDCSLHYHETHDEGTFDHRWDRHPSDHNERDHVHPGPDAPTPGIDSSLPPDWRDILSMVLAEIEDRQRAFWVE</sequence>
<dbReference type="RefSeq" id="WP_273740774.1">
    <property type="nucleotide sequence ID" value="NZ_JAQIVI010000454.1"/>
</dbReference>
<dbReference type="AlphaFoldDB" id="A0ABD5SSD5"/>
<name>A0ABD5SSD5_9EURY</name>
<dbReference type="Pfam" id="PF20126">
    <property type="entry name" value="TumE"/>
    <property type="match status" value="1"/>
</dbReference>